<comment type="catalytic activity">
    <reaction evidence="4">
        <text>a fatty acyl-CoA + H2O = a fatty acid + CoA + H(+)</text>
        <dbReference type="Rhea" id="RHEA:16781"/>
        <dbReference type="ChEBI" id="CHEBI:15377"/>
        <dbReference type="ChEBI" id="CHEBI:15378"/>
        <dbReference type="ChEBI" id="CHEBI:28868"/>
        <dbReference type="ChEBI" id="CHEBI:57287"/>
        <dbReference type="ChEBI" id="CHEBI:77636"/>
    </reaction>
</comment>
<dbReference type="OrthoDB" id="8480037at2"/>
<evidence type="ECO:0000256" key="1">
    <source>
        <dbReference type="ARBA" id="ARBA00007169"/>
    </source>
</evidence>
<protein>
    <recommendedName>
        <fullName evidence="2">Thioesterase TesA</fullName>
    </recommendedName>
</protein>
<dbReference type="PANTHER" id="PTHR11487:SF0">
    <property type="entry name" value="S-ACYL FATTY ACID SYNTHASE THIOESTERASE, MEDIUM CHAIN"/>
    <property type="match status" value="1"/>
</dbReference>
<dbReference type="InterPro" id="IPR001031">
    <property type="entry name" value="Thioesterase"/>
</dbReference>
<dbReference type="InterPro" id="IPR012223">
    <property type="entry name" value="TEII"/>
</dbReference>
<dbReference type="RefSeq" id="WP_046753399.1">
    <property type="nucleotide sequence ID" value="NZ_LBNO01000069.1"/>
</dbReference>
<dbReference type="Pfam" id="PF00975">
    <property type="entry name" value="Thioesterase"/>
    <property type="match status" value="1"/>
</dbReference>
<dbReference type="InterPro" id="IPR029058">
    <property type="entry name" value="AB_hydrolase_fold"/>
</dbReference>
<sequence>MIDEQRQLTFAPWIKRSPGRGADGATVVFPHAGGAAAAYRSFATALAANGNDAFVLQYPQRADRLSHPAPDTVEQLAADLFAAGDWTRLGPLRLFGHCMGAIIAFEFARVAEQHGADVSQLWVSASQAPHTVVTSPRLPTAATEVVANMVDLGGTDPRLLDDEEFIDLLVRAVRADYLAFNRYACGPDRKIGADIHLLGGREDHRVSQDMLRAWEIHTEQVVTLTLFDGGHFYLDEHIDTVAELINAS</sequence>
<dbReference type="STRING" id="81858.BST23_17125"/>
<evidence type="ECO:0000313" key="6">
    <source>
        <dbReference type="EMBL" id="ORA64253.1"/>
    </source>
</evidence>
<dbReference type="AlphaFoldDB" id="A0A0M2ZCI8"/>
<accession>A0A1A0QXG7</accession>
<dbReference type="Gene3D" id="3.40.50.1820">
    <property type="entry name" value="alpha/beta hydrolase"/>
    <property type="match status" value="1"/>
</dbReference>
<dbReference type="EMBL" id="MVHP01000020">
    <property type="protein sequence ID" value="ORA64253.1"/>
    <property type="molecule type" value="Genomic_DNA"/>
</dbReference>
<proteinExistence type="inferred from homology"/>
<dbReference type="Proteomes" id="UP000192772">
    <property type="component" value="Unassembled WGS sequence"/>
</dbReference>
<gene>
    <name evidence="6" type="ORF">BST23_17125</name>
</gene>
<dbReference type="GO" id="GO:0008610">
    <property type="term" value="P:lipid biosynthetic process"/>
    <property type="evidence" value="ECO:0007669"/>
    <property type="project" value="TreeGrafter"/>
</dbReference>
<evidence type="ECO:0000259" key="5">
    <source>
        <dbReference type="Pfam" id="PF00975"/>
    </source>
</evidence>
<evidence type="ECO:0000256" key="3">
    <source>
        <dbReference type="ARBA" id="ARBA00023026"/>
    </source>
</evidence>
<evidence type="ECO:0000256" key="4">
    <source>
        <dbReference type="ARBA" id="ARBA00024293"/>
    </source>
</evidence>
<dbReference type="SUPFAM" id="SSF53474">
    <property type="entry name" value="alpha/beta-Hydrolases"/>
    <property type="match status" value="1"/>
</dbReference>
<name>A0A0M2ZCI8_9MYCO</name>
<organism evidence="6 7">
    <name type="scientific">Mycolicibacterium elephantis</name>
    <dbReference type="NCBI Taxonomy" id="81858"/>
    <lineage>
        <taxon>Bacteria</taxon>
        <taxon>Bacillati</taxon>
        <taxon>Actinomycetota</taxon>
        <taxon>Actinomycetes</taxon>
        <taxon>Mycobacteriales</taxon>
        <taxon>Mycobacteriaceae</taxon>
        <taxon>Mycolicibacterium</taxon>
    </lineage>
</organism>
<keyword evidence="3" id="KW-0843">Virulence</keyword>
<evidence type="ECO:0000313" key="7">
    <source>
        <dbReference type="Proteomes" id="UP000192772"/>
    </source>
</evidence>
<evidence type="ECO:0000256" key="2">
    <source>
        <dbReference type="ARBA" id="ARBA00015007"/>
    </source>
</evidence>
<accession>A0A0M2ZCI8</accession>
<dbReference type="PANTHER" id="PTHR11487">
    <property type="entry name" value="THIOESTERASE"/>
    <property type="match status" value="1"/>
</dbReference>
<comment type="similarity">
    <text evidence="1">Belongs to the thioesterase family.</text>
</comment>
<comment type="caution">
    <text evidence="6">The sequence shown here is derived from an EMBL/GenBank/DDBJ whole genome shotgun (WGS) entry which is preliminary data.</text>
</comment>
<reference evidence="6 7" key="1">
    <citation type="submission" date="2017-02" db="EMBL/GenBank/DDBJ databases">
        <title>The new phylogeny of genus Mycobacterium.</title>
        <authorList>
            <person name="Tortoli E."/>
            <person name="Trovato A."/>
            <person name="Cirillo D.M."/>
        </authorList>
    </citation>
    <scope>NUCLEOTIDE SEQUENCE [LARGE SCALE GENOMIC DNA]</scope>
    <source>
        <strain evidence="6 7">FI-09383</strain>
    </source>
</reference>
<feature type="domain" description="Thioesterase" evidence="5">
    <location>
        <begin position="27"/>
        <end position="247"/>
    </location>
</feature>